<dbReference type="Proteomes" id="UP000422736">
    <property type="component" value="Chromosome 2"/>
</dbReference>
<evidence type="ECO:0000313" key="2">
    <source>
        <dbReference type="Proteomes" id="UP000422736"/>
    </source>
</evidence>
<reference evidence="1 2" key="2">
    <citation type="submission" date="2019-11" db="EMBL/GenBank/DDBJ databases">
        <authorList>
            <person name="Lu H."/>
        </authorList>
    </citation>
    <scope>NUCLEOTIDE SEQUENCE [LARGE SCALE GENOMIC DNA]</scope>
    <source>
        <strain evidence="1 2">FIM1</strain>
    </source>
</reference>
<evidence type="ECO:0000313" key="1">
    <source>
        <dbReference type="EMBL" id="QGN15000.1"/>
    </source>
</evidence>
<sequence length="160" mass="18781">MLSFPLSLPFVFFKSTSKKKADENTDKNEFKFKFKEADNDFLDISLTSKALKDKNLKTHSYQRDVDDEVDISVSEMIEFQKKASSNSLRRDRRDSSSLDKKLNEIRTGTYNKDLDTILLHQTTYDDQVLDPIDEMKYDPKLSRKIKVDKRRAKHMLFSKA</sequence>
<organism evidence="1 2">
    <name type="scientific">Kluyveromyces marxianus</name>
    <name type="common">Yeast</name>
    <name type="synonym">Candida kefyr</name>
    <dbReference type="NCBI Taxonomy" id="4911"/>
    <lineage>
        <taxon>Eukaryota</taxon>
        <taxon>Fungi</taxon>
        <taxon>Dikarya</taxon>
        <taxon>Ascomycota</taxon>
        <taxon>Saccharomycotina</taxon>
        <taxon>Saccharomycetes</taxon>
        <taxon>Saccharomycetales</taxon>
        <taxon>Saccharomycetaceae</taxon>
        <taxon>Kluyveromyces</taxon>
    </lineage>
</organism>
<name>A0ABX6ERR6_KLUMA</name>
<protein>
    <submittedName>
        <fullName evidence="1">Uncharacterized protein</fullName>
    </submittedName>
</protein>
<dbReference type="EMBL" id="CP015055">
    <property type="protein sequence ID" value="QGN15000.1"/>
    <property type="molecule type" value="Genomic_DNA"/>
</dbReference>
<gene>
    <name evidence="1" type="ORF">FIM1_1681</name>
</gene>
<proteinExistence type="predicted"/>
<accession>A0ABX6ERR6</accession>
<reference evidence="1 2" key="1">
    <citation type="submission" date="2016-03" db="EMBL/GenBank/DDBJ databases">
        <title>How can Kluyveromyces marxianus grow so fast - potential evolutionary course in Saccharomyces Complex revealed by comparative genomics.</title>
        <authorList>
            <person name="Mo W."/>
            <person name="Lu W."/>
            <person name="Yang X."/>
            <person name="Qi J."/>
            <person name="Lv H."/>
        </authorList>
    </citation>
    <scope>NUCLEOTIDE SEQUENCE [LARGE SCALE GENOMIC DNA]</scope>
    <source>
        <strain evidence="1 2">FIM1</strain>
    </source>
</reference>
<keyword evidence="2" id="KW-1185">Reference proteome</keyword>